<comment type="caution">
    <text evidence="2">The sequence shown here is derived from an EMBL/GenBank/DDBJ whole genome shotgun (WGS) entry which is preliminary data.</text>
</comment>
<evidence type="ECO:0000313" key="2">
    <source>
        <dbReference type="EMBL" id="RZC33870.1"/>
    </source>
</evidence>
<evidence type="ECO:0000313" key="3">
    <source>
        <dbReference type="Proteomes" id="UP000292052"/>
    </source>
</evidence>
<gene>
    <name evidence="2" type="ORF">BDFB_014138</name>
</gene>
<protein>
    <recommendedName>
        <fullName evidence="1">DUF4817 domain-containing protein</fullName>
    </recommendedName>
</protein>
<dbReference type="PANTHER" id="PTHR47326">
    <property type="entry name" value="TRANSPOSABLE ELEMENT TC3 TRANSPOSASE-LIKE PROTEIN"/>
    <property type="match status" value="1"/>
</dbReference>
<dbReference type="AlphaFoldDB" id="A0A482VM63"/>
<keyword evidence="3" id="KW-1185">Reference proteome</keyword>
<accession>A0A482VM63</accession>
<dbReference type="EMBL" id="QDEB01084921">
    <property type="protein sequence ID" value="RZC33870.1"/>
    <property type="molecule type" value="Genomic_DNA"/>
</dbReference>
<dbReference type="InterPro" id="IPR032135">
    <property type="entry name" value="DUF4817"/>
</dbReference>
<dbReference type="Pfam" id="PF16087">
    <property type="entry name" value="DUF4817"/>
    <property type="match status" value="1"/>
</dbReference>
<sequence length="136" mass="15898">MQVFAEMADMILTYGEARGNSSCARRIYHEPFPNRVIPNARTFPAIYQHLREADSFPPRANARGRFSQLGFVDLEEQITAMVENDRTLSLRRIAQQLNVSVTFVWKILLVERMHPYHLQRVQTLRSVFKKGYQELT</sequence>
<reference evidence="2 3" key="1">
    <citation type="submission" date="2017-03" db="EMBL/GenBank/DDBJ databases">
        <title>Genome of the blue death feigning beetle - Asbolus verrucosus.</title>
        <authorList>
            <person name="Rider S.D."/>
        </authorList>
    </citation>
    <scope>NUCLEOTIDE SEQUENCE [LARGE SCALE GENOMIC DNA]</scope>
    <source>
        <strain evidence="2">Butters</strain>
        <tissue evidence="2">Head and leg muscle</tissue>
    </source>
</reference>
<dbReference type="PANTHER" id="PTHR47326:SF1">
    <property type="entry name" value="HTH PSQ-TYPE DOMAIN-CONTAINING PROTEIN"/>
    <property type="match status" value="1"/>
</dbReference>
<dbReference type="Proteomes" id="UP000292052">
    <property type="component" value="Unassembled WGS sequence"/>
</dbReference>
<organism evidence="2 3">
    <name type="scientific">Asbolus verrucosus</name>
    <name type="common">Desert ironclad beetle</name>
    <dbReference type="NCBI Taxonomy" id="1661398"/>
    <lineage>
        <taxon>Eukaryota</taxon>
        <taxon>Metazoa</taxon>
        <taxon>Ecdysozoa</taxon>
        <taxon>Arthropoda</taxon>
        <taxon>Hexapoda</taxon>
        <taxon>Insecta</taxon>
        <taxon>Pterygota</taxon>
        <taxon>Neoptera</taxon>
        <taxon>Endopterygota</taxon>
        <taxon>Coleoptera</taxon>
        <taxon>Polyphaga</taxon>
        <taxon>Cucujiformia</taxon>
        <taxon>Tenebrionidae</taxon>
        <taxon>Pimeliinae</taxon>
        <taxon>Asbolus</taxon>
    </lineage>
</organism>
<feature type="domain" description="DUF4817" evidence="1">
    <location>
        <begin position="4"/>
        <end position="52"/>
    </location>
</feature>
<proteinExistence type="predicted"/>
<dbReference type="OrthoDB" id="6753189at2759"/>
<name>A0A482VM63_ASBVE</name>
<evidence type="ECO:0000259" key="1">
    <source>
        <dbReference type="Pfam" id="PF16087"/>
    </source>
</evidence>